<dbReference type="OrthoDB" id="9780326at2"/>
<dbReference type="InterPro" id="IPR000838">
    <property type="entry name" value="RNA_pol_sigma70_ECF_CS"/>
</dbReference>
<dbReference type="SUPFAM" id="SSF88946">
    <property type="entry name" value="Sigma2 domain of RNA polymerase sigma factors"/>
    <property type="match status" value="1"/>
</dbReference>
<dbReference type="STRING" id="993689.GCA_002077135_01759"/>
<keyword evidence="10" id="KW-1185">Reference proteome</keyword>
<comment type="similarity">
    <text evidence="1 6">Belongs to the sigma-70 factor family. ECF subfamily.</text>
</comment>
<sequence length="196" mass="21608">MATTDEARRIDLARQGDRNAFAELVRAHQGPVRALLRRLSGGQCALADDLAQETFLRTWQSLPRFRGEAGFGTWLYRIAYNTYLMHVRSAKGAAEAHAANLDESENQDTSSMPSMDGVAHGEVQRALLILSPAERAAILQCYYLGLSHAEAATVLNCPLGTVKSHLHRALGKLRDHLGESMNKRVSDAPYEQPLRA</sequence>
<dbReference type="InterPro" id="IPR039425">
    <property type="entry name" value="RNA_pol_sigma-70-like"/>
</dbReference>
<accession>A0A4V6RR87</accession>
<comment type="caution">
    <text evidence="9">The sequence shown here is derived from an EMBL/GenBank/DDBJ whole genome shotgun (WGS) entry which is preliminary data.</text>
</comment>
<feature type="domain" description="RNA polymerase sigma factor 70 region 4 type 2" evidence="8">
    <location>
        <begin position="121"/>
        <end position="173"/>
    </location>
</feature>
<evidence type="ECO:0000256" key="3">
    <source>
        <dbReference type="ARBA" id="ARBA00023082"/>
    </source>
</evidence>
<dbReference type="Gene3D" id="1.10.1740.10">
    <property type="match status" value="1"/>
</dbReference>
<dbReference type="NCBIfam" id="TIGR02937">
    <property type="entry name" value="sigma70-ECF"/>
    <property type="match status" value="1"/>
</dbReference>
<keyword evidence="3 6" id="KW-0731">Sigma factor</keyword>
<dbReference type="CDD" id="cd06171">
    <property type="entry name" value="Sigma70_r4"/>
    <property type="match status" value="1"/>
</dbReference>
<dbReference type="InterPro" id="IPR013249">
    <property type="entry name" value="RNA_pol_sigma70_r4_t2"/>
</dbReference>
<gene>
    <name evidence="9" type="ORF">B1806_11755</name>
</gene>
<name>A0A4V6RR87_9GAMM</name>
<evidence type="ECO:0000259" key="8">
    <source>
        <dbReference type="Pfam" id="PF08281"/>
    </source>
</evidence>
<keyword evidence="2 6" id="KW-0805">Transcription regulation</keyword>
<dbReference type="Gene3D" id="1.10.10.10">
    <property type="entry name" value="Winged helix-like DNA-binding domain superfamily/Winged helix DNA-binding domain"/>
    <property type="match status" value="1"/>
</dbReference>
<evidence type="ECO:0000313" key="10">
    <source>
        <dbReference type="Proteomes" id="UP000307749"/>
    </source>
</evidence>
<feature type="domain" description="RNA polymerase sigma-70 region 2" evidence="7">
    <location>
        <begin position="24"/>
        <end position="91"/>
    </location>
</feature>
<evidence type="ECO:0000259" key="7">
    <source>
        <dbReference type="Pfam" id="PF04542"/>
    </source>
</evidence>
<evidence type="ECO:0000313" key="9">
    <source>
        <dbReference type="EMBL" id="THD09241.1"/>
    </source>
</evidence>
<protein>
    <recommendedName>
        <fullName evidence="6">RNA polymerase sigma factor</fullName>
    </recommendedName>
</protein>
<dbReference type="AlphaFoldDB" id="A0A4V6RR87"/>
<dbReference type="GO" id="GO:0003677">
    <property type="term" value="F:DNA binding"/>
    <property type="evidence" value="ECO:0007669"/>
    <property type="project" value="UniProtKB-KW"/>
</dbReference>
<dbReference type="PANTHER" id="PTHR43133:SF51">
    <property type="entry name" value="RNA POLYMERASE SIGMA FACTOR"/>
    <property type="match status" value="1"/>
</dbReference>
<dbReference type="InterPro" id="IPR007627">
    <property type="entry name" value="RNA_pol_sigma70_r2"/>
</dbReference>
<proteinExistence type="inferred from homology"/>
<dbReference type="InterPro" id="IPR014284">
    <property type="entry name" value="RNA_pol_sigma-70_dom"/>
</dbReference>
<dbReference type="EMBL" id="MWQO01000041">
    <property type="protein sequence ID" value="THD09241.1"/>
    <property type="molecule type" value="Genomic_DNA"/>
</dbReference>
<dbReference type="RefSeq" id="WP_081127093.1">
    <property type="nucleotide sequence ID" value="NZ_LDOS01000002.1"/>
</dbReference>
<keyword evidence="5 6" id="KW-0804">Transcription</keyword>
<keyword evidence="4 6" id="KW-0238">DNA-binding</keyword>
<dbReference type="Proteomes" id="UP000307749">
    <property type="component" value="Unassembled WGS sequence"/>
</dbReference>
<organism evidence="9 10">
    <name type="scientific">Metallibacterium scheffleri</name>
    <dbReference type="NCBI Taxonomy" id="993689"/>
    <lineage>
        <taxon>Bacteria</taxon>
        <taxon>Pseudomonadati</taxon>
        <taxon>Pseudomonadota</taxon>
        <taxon>Gammaproteobacteria</taxon>
        <taxon>Lysobacterales</taxon>
        <taxon>Rhodanobacteraceae</taxon>
        <taxon>Metallibacterium</taxon>
    </lineage>
</organism>
<dbReference type="SUPFAM" id="SSF88659">
    <property type="entry name" value="Sigma3 and sigma4 domains of RNA polymerase sigma factors"/>
    <property type="match status" value="1"/>
</dbReference>
<dbReference type="Pfam" id="PF04542">
    <property type="entry name" value="Sigma70_r2"/>
    <property type="match status" value="1"/>
</dbReference>
<evidence type="ECO:0000256" key="1">
    <source>
        <dbReference type="ARBA" id="ARBA00010641"/>
    </source>
</evidence>
<dbReference type="InterPro" id="IPR013324">
    <property type="entry name" value="RNA_pol_sigma_r3/r4-like"/>
</dbReference>
<evidence type="ECO:0000256" key="2">
    <source>
        <dbReference type="ARBA" id="ARBA00023015"/>
    </source>
</evidence>
<dbReference type="InterPro" id="IPR013325">
    <property type="entry name" value="RNA_pol_sigma_r2"/>
</dbReference>
<dbReference type="PANTHER" id="PTHR43133">
    <property type="entry name" value="RNA POLYMERASE ECF-TYPE SIGMA FACTO"/>
    <property type="match status" value="1"/>
</dbReference>
<dbReference type="PROSITE" id="PS01063">
    <property type="entry name" value="SIGMA70_ECF"/>
    <property type="match status" value="1"/>
</dbReference>
<evidence type="ECO:0000256" key="6">
    <source>
        <dbReference type="RuleBase" id="RU000716"/>
    </source>
</evidence>
<evidence type="ECO:0000256" key="5">
    <source>
        <dbReference type="ARBA" id="ARBA00023163"/>
    </source>
</evidence>
<reference evidence="9 10" key="1">
    <citation type="submission" date="2017-02" db="EMBL/GenBank/DDBJ databases">
        <title>Whole genome sequencing of Metallibacterium scheffleri DSM 24874 (T).</title>
        <authorList>
            <person name="Kumar S."/>
            <person name="Patil P."/>
            <person name="Patil P.B."/>
        </authorList>
    </citation>
    <scope>NUCLEOTIDE SEQUENCE [LARGE SCALE GENOMIC DNA]</scope>
    <source>
        <strain evidence="9 10">DSM 24874</strain>
    </source>
</reference>
<evidence type="ECO:0000256" key="4">
    <source>
        <dbReference type="ARBA" id="ARBA00023125"/>
    </source>
</evidence>
<dbReference type="InterPro" id="IPR036388">
    <property type="entry name" value="WH-like_DNA-bd_sf"/>
</dbReference>
<dbReference type="Pfam" id="PF08281">
    <property type="entry name" value="Sigma70_r4_2"/>
    <property type="match status" value="1"/>
</dbReference>
<dbReference type="GO" id="GO:0016987">
    <property type="term" value="F:sigma factor activity"/>
    <property type="evidence" value="ECO:0007669"/>
    <property type="project" value="UniProtKB-KW"/>
</dbReference>
<dbReference type="GO" id="GO:0006352">
    <property type="term" value="P:DNA-templated transcription initiation"/>
    <property type="evidence" value="ECO:0007669"/>
    <property type="project" value="InterPro"/>
</dbReference>